<dbReference type="PANTHER" id="PTHR33525">
    <property type="match status" value="1"/>
</dbReference>
<proteinExistence type="predicted"/>
<protein>
    <submittedName>
        <fullName evidence="2">EAL domain protein</fullName>
    </submittedName>
</protein>
<organism evidence="2">
    <name type="scientific">hydrothermal vent metagenome</name>
    <dbReference type="NCBI Taxonomy" id="652676"/>
    <lineage>
        <taxon>unclassified sequences</taxon>
        <taxon>metagenomes</taxon>
        <taxon>ecological metagenomes</taxon>
    </lineage>
</organism>
<dbReference type="SMART" id="SM00052">
    <property type="entry name" value="EAL"/>
    <property type="match status" value="1"/>
</dbReference>
<dbReference type="PROSITE" id="PS51833">
    <property type="entry name" value="HDOD"/>
    <property type="match status" value="1"/>
</dbReference>
<dbReference type="AlphaFoldDB" id="A0A1W1BP46"/>
<dbReference type="InterPro" id="IPR001633">
    <property type="entry name" value="EAL_dom"/>
</dbReference>
<dbReference type="InterPro" id="IPR013976">
    <property type="entry name" value="HDOD"/>
</dbReference>
<name>A0A1W1BP46_9ZZZZ</name>
<dbReference type="InterPro" id="IPR014408">
    <property type="entry name" value="dGMP_Pdiesterase_EAL/HD-GYP"/>
</dbReference>
<sequence>MKKNIYLARQPIIDLKANICAYEILFRDMNQKSVIKEHSYASASVINSVLNKFGTKELLEDKRGFVKIDEKFLLNDIIFYIPKEFFIFALFEDIPMSENVILRIEELQKAGYLIGLNDTKLTPDTFDKYAKILQYLSFFKLDFTRGLDVDIPLYIQKLKKYDIKVIATKVEDYESYEIAKKIGADCFQGYFFAKPKILQNNKFEAAPFDVLKLYNLLMQDASINEITAAFEKSPEITIQLLQFLNSGAFHFPKRIASIRQVITLMGRETLGKWLMLMIYSKSLSKNENSKPLMLMVQNRIQLMELLLREVEPNVTSERVGEAYFVAVLSLIETVFSMRLEDVLQRVNISESVKEALLDYKNIFGEILQVILCIEKSNLPCITQFERDNSLEPGTVQKVVLRAIENVNREMV</sequence>
<dbReference type="PANTHER" id="PTHR33525:SF4">
    <property type="entry name" value="CYCLIC DI-GMP PHOSPHODIESTERASE CDGJ"/>
    <property type="match status" value="1"/>
</dbReference>
<dbReference type="SUPFAM" id="SSF141868">
    <property type="entry name" value="EAL domain-like"/>
    <property type="match status" value="1"/>
</dbReference>
<dbReference type="Gene3D" id="1.10.3210.10">
    <property type="entry name" value="Hypothetical protein af1432"/>
    <property type="match status" value="1"/>
</dbReference>
<reference evidence="2" key="1">
    <citation type="submission" date="2016-10" db="EMBL/GenBank/DDBJ databases">
        <authorList>
            <person name="de Groot N.N."/>
        </authorList>
    </citation>
    <scope>NUCLEOTIDE SEQUENCE</scope>
</reference>
<evidence type="ECO:0000259" key="1">
    <source>
        <dbReference type="PROSITE" id="PS51833"/>
    </source>
</evidence>
<dbReference type="Gene3D" id="3.20.20.450">
    <property type="entry name" value="EAL domain"/>
    <property type="match status" value="1"/>
</dbReference>
<evidence type="ECO:0000313" key="2">
    <source>
        <dbReference type="EMBL" id="SFV55348.1"/>
    </source>
</evidence>
<dbReference type="InterPro" id="IPR035919">
    <property type="entry name" value="EAL_sf"/>
</dbReference>
<gene>
    <name evidence="2" type="ORF">MNB_SM-5-57</name>
</gene>
<dbReference type="SUPFAM" id="SSF109604">
    <property type="entry name" value="HD-domain/PDEase-like"/>
    <property type="match status" value="1"/>
</dbReference>
<dbReference type="InterPro" id="IPR052340">
    <property type="entry name" value="RNase_Y/CdgJ"/>
</dbReference>
<dbReference type="PIRSF" id="PIRSF003180">
    <property type="entry name" value="DiGMPpdiest_YuxH"/>
    <property type="match status" value="1"/>
</dbReference>
<dbReference type="Pfam" id="PF00563">
    <property type="entry name" value="EAL"/>
    <property type="match status" value="1"/>
</dbReference>
<accession>A0A1W1BP46</accession>
<dbReference type="Pfam" id="PF08668">
    <property type="entry name" value="HDOD"/>
    <property type="match status" value="1"/>
</dbReference>
<dbReference type="EMBL" id="FPHH01000031">
    <property type="protein sequence ID" value="SFV55348.1"/>
    <property type="molecule type" value="Genomic_DNA"/>
</dbReference>
<feature type="domain" description="HDOD" evidence="1">
    <location>
        <begin position="203"/>
        <end position="405"/>
    </location>
</feature>